<accession>A0A0P6XHE0</accession>
<dbReference type="EMBL" id="LGKP01000046">
    <property type="protein sequence ID" value="KPL79510.1"/>
    <property type="molecule type" value="Genomic_DNA"/>
</dbReference>
<keyword evidence="2" id="KW-0663">Pyridoxal phosphate</keyword>
<organism evidence="7 8">
    <name type="scientific">Herpetosiphon geysericola</name>
    <dbReference type="NCBI Taxonomy" id="70996"/>
    <lineage>
        <taxon>Bacteria</taxon>
        <taxon>Bacillati</taxon>
        <taxon>Chloroflexota</taxon>
        <taxon>Chloroflexia</taxon>
        <taxon>Herpetosiphonales</taxon>
        <taxon>Herpetosiphonaceae</taxon>
        <taxon>Herpetosiphon</taxon>
    </lineage>
</organism>
<dbReference type="Pfam" id="PF00155">
    <property type="entry name" value="Aminotran_1_2"/>
    <property type="match status" value="1"/>
</dbReference>
<sequence length="492" mass="54066">MIKPLLVSADSQPLYQQLYQHVRQAILNGELKRGMQLPSSRSLASQLSLSRNTVLNAYEQLIAEGYLESYSGQGTFVARNLPELDLPTLQSSNQANPSQAQHRLADHALDQIYAPQMTNNATSAHLIGQPLSSGIPAIADFPSGLWQRLQHQQIRHLGKASLGYQAAKGYAPLREAIAKHIGLTRQVQCSPEQILITNGAQAALNLAIHGLLNAGEQVWMEDPGYLGVRGVLLGAGASIVPVPVDHEGLQVASGIALAPHARLVYVTPSHQFPLGSTLSLSRRLQLLEWAAQQQAYILEDDYDSEYRYAGRPIASLYSLDQAERVLYVGTFSKVLFPALRIGYLVVPPNLVEPFTLLRRLADVHTPLINQATLAEFINAGHFSRHLHRMCQLYAQRRDYMLQLLRELGLEVNAPPAGMYCTAWLPAGIDAQMVTSLAAQRGLLIENVNHFALRPLSRQGILLGYAGFSPELMRAGIEQLGQILQQLQTGTIN</sequence>
<dbReference type="GO" id="GO:0030170">
    <property type="term" value="F:pyridoxal phosphate binding"/>
    <property type="evidence" value="ECO:0007669"/>
    <property type="project" value="InterPro"/>
</dbReference>
<evidence type="ECO:0000256" key="2">
    <source>
        <dbReference type="ARBA" id="ARBA00022898"/>
    </source>
</evidence>
<dbReference type="Proteomes" id="UP000050277">
    <property type="component" value="Unassembled WGS sequence"/>
</dbReference>
<evidence type="ECO:0000259" key="6">
    <source>
        <dbReference type="PROSITE" id="PS50949"/>
    </source>
</evidence>
<dbReference type="RefSeq" id="WP_054537492.1">
    <property type="nucleotide sequence ID" value="NZ_LGKP01000046.1"/>
</dbReference>
<evidence type="ECO:0000313" key="7">
    <source>
        <dbReference type="EMBL" id="KPL79510.1"/>
    </source>
</evidence>
<name>A0A0P6XHE0_9CHLR</name>
<dbReference type="PATRIC" id="fig|70996.4.peg.1847"/>
<dbReference type="InterPro" id="IPR015424">
    <property type="entry name" value="PyrdxlP-dep_Trfase"/>
</dbReference>
<dbReference type="CDD" id="cd07377">
    <property type="entry name" value="WHTH_GntR"/>
    <property type="match status" value="1"/>
</dbReference>
<protein>
    <recommendedName>
        <fullName evidence="6">HTH gntR-type domain-containing protein</fullName>
    </recommendedName>
</protein>
<gene>
    <name evidence="7" type="ORF">SE18_26575</name>
</gene>
<dbReference type="InterPro" id="IPR051446">
    <property type="entry name" value="HTH_trans_reg/aminotransferase"/>
</dbReference>
<keyword evidence="5" id="KW-0804">Transcription</keyword>
<dbReference type="SMART" id="SM00345">
    <property type="entry name" value="HTH_GNTR"/>
    <property type="match status" value="1"/>
</dbReference>
<evidence type="ECO:0000313" key="8">
    <source>
        <dbReference type="Proteomes" id="UP000050277"/>
    </source>
</evidence>
<evidence type="ECO:0000256" key="4">
    <source>
        <dbReference type="ARBA" id="ARBA00023125"/>
    </source>
</evidence>
<dbReference type="AlphaFoldDB" id="A0A0P6XHE0"/>
<feature type="domain" description="HTH gntR-type" evidence="6">
    <location>
        <begin position="12"/>
        <end position="80"/>
    </location>
</feature>
<dbReference type="InterPro" id="IPR036390">
    <property type="entry name" value="WH_DNA-bd_sf"/>
</dbReference>
<dbReference type="PANTHER" id="PTHR46577:SF1">
    <property type="entry name" value="HTH-TYPE TRANSCRIPTIONAL REGULATORY PROTEIN GABR"/>
    <property type="match status" value="1"/>
</dbReference>
<dbReference type="GO" id="GO:0003677">
    <property type="term" value="F:DNA binding"/>
    <property type="evidence" value="ECO:0007669"/>
    <property type="project" value="UniProtKB-KW"/>
</dbReference>
<dbReference type="SUPFAM" id="SSF46785">
    <property type="entry name" value="Winged helix' DNA-binding domain"/>
    <property type="match status" value="1"/>
</dbReference>
<dbReference type="OrthoDB" id="9802328at2"/>
<evidence type="ECO:0000256" key="3">
    <source>
        <dbReference type="ARBA" id="ARBA00023015"/>
    </source>
</evidence>
<dbReference type="PRINTS" id="PR00035">
    <property type="entry name" value="HTHGNTR"/>
</dbReference>
<dbReference type="PROSITE" id="PS50949">
    <property type="entry name" value="HTH_GNTR"/>
    <property type="match status" value="1"/>
</dbReference>
<dbReference type="InterPro" id="IPR015421">
    <property type="entry name" value="PyrdxlP-dep_Trfase_major"/>
</dbReference>
<dbReference type="STRING" id="70996.SE18_26575"/>
<keyword evidence="4" id="KW-0238">DNA-binding</keyword>
<reference evidence="7 8" key="1">
    <citation type="submission" date="2015-07" db="EMBL/GenBank/DDBJ databases">
        <title>Whole genome sequence of Herpetosiphon geysericola DSM 7119.</title>
        <authorList>
            <person name="Hemp J."/>
            <person name="Ward L.M."/>
            <person name="Pace L.A."/>
            <person name="Fischer W.W."/>
        </authorList>
    </citation>
    <scope>NUCLEOTIDE SEQUENCE [LARGE SCALE GENOMIC DNA]</scope>
    <source>
        <strain evidence="7 8">DSM 7119</strain>
    </source>
</reference>
<dbReference type="Gene3D" id="1.10.10.10">
    <property type="entry name" value="Winged helix-like DNA-binding domain superfamily/Winged helix DNA-binding domain"/>
    <property type="match status" value="1"/>
</dbReference>
<dbReference type="CDD" id="cd00609">
    <property type="entry name" value="AAT_like"/>
    <property type="match status" value="1"/>
</dbReference>
<keyword evidence="3" id="KW-0805">Transcription regulation</keyword>
<dbReference type="InterPro" id="IPR036388">
    <property type="entry name" value="WH-like_DNA-bd_sf"/>
</dbReference>
<dbReference type="PANTHER" id="PTHR46577">
    <property type="entry name" value="HTH-TYPE TRANSCRIPTIONAL REGULATORY PROTEIN GABR"/>
    <property type="match status" value="1"/>
</dbReference>
<dbReference type="InterPro" id="IPR000524">
    <property type="entry name" value="Tscrpt_reg_HTH_GntR"/>
</dbReference>
<dbReference type="Pfam" id="PF00392">
    <property type="entry name" value="GntR"/>
    <property type="match status" value="1"/>
</dbReference>
<dbReference type="Gene3D" id="3.40.640.10">
    <property type="entry name" value="Type I PLP-dependent aspartate aminotransferase-like (Major domain)"/>
    <property type="match status" value="1"/>
</dbReference>
<dbReference type="SUPFAM" id="SSF53383">
    <property type="entry name" value="PLP-dependent transferases"/>
    <property type="match status" value="1"/>
</dbReference>
<comment type="caution">
    <text evidence="7">The sequence shown here is derived from an EMBL/GenBank/DDBJ whole genome shotgun (WGS) entry which is preliminary data.</text>
</comment>
<dbReference type="GO" id="GO:0003700">
    <property type="term" value="F:DNA-binding transcription factor activity"/>
    <property type="evidence" value="ECO:0007669"/>
    <property type="project" value="InterPro"/>
</dbReference>
<dbReference type="InterPro" id="IPR004839">
    <property type="entry name" value="Aminotransferase_I/II_large"/>
</dbReference>
<comment type="similarity">
    <text evidence="1">In the C-terminal section; belongs to the class-I pyridoxal-phosphate-dependent aminotransferase family.</text>
</comment>
<proteinExistence type="inferred from homology"/>
<evidence type="ECO:0000256" key="1">
    <source>
        <dbReference type="ARBA" id="ARBA00005384"/>
    </source>
</evidence>
<keyword evidence="8" id="KW-1185">Reference proteome</keyword>
<evidence type="ECO:0000256" key="5">
    <source>
        <dbReference type="ARBA" id="ARBA00023163"/>
    </source>
</evidence>